<evidence type="ECO:0000313" key="2">
    <source>
        <dbReference type="Ensembl" id="ENSCVAP00000022406.1"/>
    </source>
</evidence>
<dbReference type="GO" id="GO:0045039">
    <property type="term" value="P:protein insertion into mitochondrial inner membrane"/>
    <property type="evidence" value="ECO:0007669"/>
    <property type="project" value="TreeGrafter"/>
</dbReference>
<proteinExistence type="predicted"/>
<sequence>MGSVRTLGRRFWAPGGRWERLKNSRAGVWCSSLLSDYKEACREVVLGAWERPLKSSLYAALLGGAGFCFYSKPDQSSFEADLLERSNQLGLLSPWVRNGTSDGHVQNLVKLRNEGRLRFASLGLVSVVYGADYEPDAMLYEARCSDLSVPWRELPQRVLDIGFTGRWWVLDSKMKDYDINQDEYKHLPAHMQETSPPSPQEVQRNETLHRESWLPLTMEDGEDEAH</sequence>
<dbReference type="GeneID" id="107103803"/>
<dbReference type="PANTHER" id="PTHR21435:SF1">
    <property type="entry name" value="MITOCHONDRIAL IMPORT INNER MEMBRANE TRANSLOCASE SUBUNIT TIM29"/>
    <property type="match status" value="1"/>
</dbReference>
<dbReference type="Ensembl" id="ENSCVAT00000009378.1">
    <property type="protein sequence ID" value="ENSCVAP00000022406.1"/>
    <property type="gene ID" value="ENSCVAG00000005063.1"/>
</dbReference>
<dbReference type="GO" id="GO:0042721">
    <property type="term" value="C:TIM22 mitochondrial import inner membrane insertion complex"/>
    <property type="evidence" value="ECO:0007669"/>
    <property type="project" value="InterPro"/>
</dbReference>
<dbReference type="Proteomes" id="UP000265020">
    <property type="component" value="Unassembled WGS sequence"/>
</dbReference>
<reference evidence="2" key="1">
    <citation type="submission" date="2025-08" db="UniProtKB">
        <authorList>
            <consortium name="Ensembl"/>
        </authorList>
    </citation>
    <scope>IDENTIFICATION</scope>
</reference>
<dbReference type="CTD" id="90580"/>
<reference evidence="2" key="2">
    <citation type="submission" date="2025-09" db="UniProtKB">
        <authorList>
            <consortium name="Ensembl"/>
        </authorList>
    </citation>
    <scope>IDENTIFICATION</scope>
</reference>
<dbReference type="InterPro" id="IPR019322">
    <property type="entry name" value="TIMM29"/>
</dbReference>
<dbReference type="RefSeq" id="XP_015259117.1">
    <property type="nucleotide sequence ID" value="XM_015403631.1"/>
</dbReference>
<protein>
    <submittedName>
        <fullName evidence="2">Translocase of inner mitochondrial membrane 29</fullName>
    </submittedName>
</protein>
<accession>A0A3Q2DRF7</accession>
<dbReference type="STRING" id="28743.ENSCVAP00000022406"/>
<dbReference type="AlphaFoldDB" id="A0A3Q2DRF7"/>
<dbReference type="Pfam" id="PF10171">
    <property type="entry name" value="Tim29"/>
    <property type="match status" value="1"/>
</dbReference>
<organism evidence="2 3">
    <name type="scientific">Cyprinodon variegatus</name>
    <name type="common">Sheepshead minnow</name>
    <dbReference type="NCBI Taxonomy" id="28743"/>
    <lineage>
        <taxon>Eukaryota</taxon>
        <taxon>Metazoa</taxon>
        <taxon>Chordata</taxon>
        <taxon>Craniata</taxon>
        <taxon>Vertebrata</taxon>
        <taxon>Euteleostomi</taxon>
        <taxon>Actinopterygii</taxon>
        <taxon>Neopterygii</taxon>
        <taxon>Teleostei</taxon>
        <taxon>Neoteleostei</taxon>
        <taxon>Acanthomorphata</taxon>
        <taxon>Ovalentaria</taxon>
        <taxon>Atherinomorphae</taxon>
        <taxon>Cyprinodontiformes</taxon>
        <taxon>Cyprinodontidae</taxon>
        <taxon>Cyprinodon</taxon>
    </lineage>
</organism>
<dbReference type="KEGG" id="cvg:107103803"/>
<name>A0A3Q2DRF7_CYPVA</name>
<dbReference type="OMA" id="WRLKWKM"/>
<feature type="region of interest" description="Disordered" evidence="1">
    <location>
        <begin position="189"/>
        <end position="226"/>
    </location>
</feature>
<feature type="compositionally biased region" description="Basic and acidic residues" evidence="1">
    <location>
        <begin position="203"/>
        <end position="212"/>
    </location>
</feature>
<dbReference type="GeneTree" id="ENSGT00390000018541"/>
<evidence type="ECO:0000313" key="3">
    <source>
        <dbReference type="Proteomes" id="UP000265020"/>
    </source>
</evidence>
<evidence type="ECO:0000256" key="1">
    <source>
        <dbReference type="SAM" id="MobiDB-lite"/>
    </source>
</evidence>
<dbReference type="OrthoDB" id="5970620at2759"/>
<dbReference type="PANTHER" id="PTHR21435">
    <property type="entry name" value="MITOCHONDRIAL IMPORT INNER MEMBRANE TRANSLOCASE SUBUNIT TIM29"/>
    <property type="match status" value="1"/>
</dbReference>
<keyword evidence="3" id="KW-1185">Reference proteome</keyword>